<dbReference type="AlphaFoldDB" id="A0A9D6Z044"/>
<name>A0A9D6Z044_9BACT</name>
<organism evidence="2 3">
    <name type="scientific">Desulfomonile tiedjei</name>
    <dbReference type="NCBI Taxonomy" id="2358"/>
    <lineage>
        <taxon>Bacteria</taxon>
        <taxon>Pseudomonadati</taxon>
        <taxon>Thermodesulfobacteriota</taxon>
        <taxon>Desulfomonilia</taxon>
        <taxon>Desulfomonilales</taxon>
        <taxon>Desulfomonilaceae</taxon>
        <taxon>Desulfomonile</taxon>
    </lineage>
</organism>
<comment type="caution">
    <text evidence="2">The sequence shown here is derived from an EMBL/GenBank/DDBJ whole genome shotgun (WGS) entry which is preliminary data.</text>
</comment>
<keyword evidence="1" id="KW-0732">Signal</keyword>
<dbReference type="EMBL" id="JACRDE010000232">
    <property type="protein sequence ID" value="MBI5249553.1"/>
    <property type="molecule type" value="Genomic_DNA"/>
</dbReference>
<feature type="chain" id="PRO_5039249192" evidence="1">
    <location>
        <begin position="26"/>
        <end position="105"/>
    </location>
</feature>
<proteinExistence type="predicted"/>
<protein>
    <submittedName>
        <fullName evidence="2">Uncharacterized protein</fullName>
    </submittedName>
</protein>
<evidence type="ECO:0000256" key="1">
    <source>
        <dbReference type="SAM" id="SignalP"/>
    </source>
</evidence>
<sequence length="105" mass="11700">MMRIATVFIGLVVVAMAGLAGNASALSPEFLMTQANGYTLNQYDGNFDKESCEQNCRSLYGASPYYMGGGGGDRGRYYVYAQCVQDCNTQFWKEFDRNTRSLEDE</sequence>
<gene>
    <name evidence="2" type="ORF">HY912_08665</name>
</gene>
<accession>A0A9D6Z044</accession>
<reference evidence="2" key="1">
    <citation type="submission" date="2020-07" db="EMBL/GenBank/DDBJ databases">
        <title>Huge and variable diversity of episymbiotic CPR bacteria and DPANN archaea in groundwater ecosystems.</title>
        <authorList>
            <person name="He C.Y."/>
            <person name="Keren R."/>
            <person name="Whittaker M."/>
            <person name="Farag I.F."/>
            <person name="Doudna J."/>
            <person name="Cate J.H.D."/>
            <person name="Banfield J.F."/>
        </authorList>
    </citation>
    <scope>NUCLEOTIDE SEQUENCE</scope>
    <source>
        <strain evidence="2">NC_groundwater_1664_Pr3_B-0.1um_52_9</strain>
    </source>
</reference>
<evidence type="ECO:0000313" key="2">
    <source>
        <dbReference type="EMBL" id="MBI5249553.1"/>
    </source>
</evidence>
<feature type="signal peptide" evidence="1">
    <location>
        <begin position="1"/>
        <end position="25"/>
    </location>
</feature>
<dbReference type="Proteomes" id="UP000807825">
    <property type="component" value="Unassembled WGS sequence"/>
</dbReference>
<evidence type="ECO:0000313" key="3">
    <source>
        <dbReference type="Proteomes" id="UP000807825"/>
    </source>
</evidence>